<dbReference type="Proteomes" id="UP000245839">
    <property type="component" value="Unassembled WGS sequence"/>
</dbReference>
<organism evidence="2 4">
    <name type="scientific">Jannaschia seohaensis</name>
    <dbReference type="NCBI Taxonomy" id="475081"/>
    <lineage>
        <taxon>Bacteria</taxon>
        <taxon>Pseudomonadati</taxon>
        <taxon>Pseudomonadota</taxon>
        <taxon>Alphaproteobacteria</taxon>
        <taxon>Rhodobacterales</taxon>
        <taxon>Roseobacteraceae</taxon>
        <taxon>Jannaschia</taxon>
    </lineage>
</organism>
<dbReference type="EMBL" id="QGDJ01000006">
    <property type="protein sequence ID" value="PWJ17424.1"/>
    <property type="molecule type" value="Genomic_DNA"/>
</dbReference>
<dbReference type="Proteomes" id="UP000251571">
    <property type="component" value="Unassembled WGS sequence"/>
</dbReference>
<evidence type="ECO:0000313" key="3">
    <source>
        <dbReference type="Proteomes" id="UP000245839"/>
    </source>
</evidence>
<sequence>MRLPDARYDGETMSLSLPARSMAISADALLADLVISTECGGPWIPVTCAI</sequence>
<dbReference type="EMBL" id="UETC01000006">
    <property type="protein sequence ID" value="SSA47487.1"/>
    <property type="molecule type" value="Genomic_DNA"/>
</dbReference>
<protein>
    <submittedName>
        <fullName evidence="2">Uncharacterized protein</fullName>
    </submittedName>
</protein>
<reference evidence="2 4" key="1">
    <citation type="submission" date="2016-10" db="EMBL/GenBank/DDBJ databases">
        <authorList>
            <person name="Cai Z."/>
        </authorList>
    </citation>
    <scope>NUCLEOTIDE SEQUENCE [LARGE SCALE GENOMIC DNA]</scope>
    <source>
        <strain evidence="2 4">DSM 25227</strain>
    </source>
</reference>
<evidence type="ECO:0000313" key="2">
    <source>
        <dbReference type="EMBL" id="SSA47487.1"/>
    </source>
</evidence>
<name>A0A2Y9AY53_9RHOB</name>
<proteinExistence type="predicted"/>
<reference evidence="1 3" key="2">
    <citation type="submission" date="2018-03" db="EMBL/GenBank/DDBJ databases">
        <title>Genomic Encyclopedia of Archaeal and Bacterial Type Strains, Phase II (KMG-II): from individual species to whole genera.</title>
        <authorList>
            <person name="Goeker M."/>
        </authorList>
    </citation>
    <scope>NUCLEOTIDE SEQUENCE [LARGE SCALE GENOMIC DNA]</scope>
    <source>
        <strain evidence="1 3">DSM 25227</strain>
    </source>
</reference>
<evidence type="ECO:0000313" key="4">
    <source>
        <dbReference type="Proteomes" id="UP000251571"/>
    </source>
</evidence>
<keyword evidence="3" id="KW-1185">Reference proteome</keyword>
<dbReference type="AlphaFoldDB" id="A0A2Y9AY53"/>
<evidence type="ECO:0000313" key="1">
    <source>
        <dbReference type="EMBL" id="PWJ17424.1"/>
    </source>
</evidence>
<accession>A0A2Y9AY53</accession>
<gene>
    <name evidence="1" type="ORF">BCF38_10634</name>
    <name evidence="2" type="ORF">SAMN05421539_10634</name>
</gene>